<dbReference type="SUPFAM" id="SSF54897">
    <property type="entry name" value="Protease propeptides/inhibitors"/>
    <property type="match status" value="1"/>
</dbReference>
<dbReference type="Proteomes" id="UP000800036">
    <property type="component" value="Unassembled WGS sequence"/>
</dbReference>
<gene>
    <name evidence="9" type="ORF">BU23DRAFT_583529</name>
</gene>
<keyword evidence="2" id="KW-0645">Protease</keyword>
<evidence type="ECO:0000313" key="9">
    <source>
        <dbReference type="EMBL" id="KAF1968049.1"/>
    </source>
</evidence>
<dbReference type="PRINTS" id="PR00723">
    <property type="entry name" value="SUBTILISIN"/>
</dbReference>
<evidence type="ECO:0000256" key="5">
    <source>
        <dbReference type="ARBA" id="ARBA00022825"/>
    </source>
</evidence>
<dbReference type="PROSITE" id="PS51892">
    <property type="entry name" value="SUBTILASE"/>
    <property type="match status" value="1"/>
</dbReference>
<keyword evidence="5" id="KW-0720">Serine protease</keyword>
<organism evidence="9 10">
    <name type="scientific">Bimuria novae-zelandiae CBS 107.79</name>
    <dbReference type="NCBI Taxonomy" id="1447943"/>
    <lineage>
        <taxon>Eukaryota</taxon>
        <taxon>Fungi</taxon>
        <taxon>Dikarya</taxon>
        <taxon>Ascomycota</taxon>
        <taxon>Pezizomycotina</taxon>
        <taxon>Dothideomycetes</taxon>
        <taxon>Pleosporomycetidae</taxon>
        <taxon>Pleosporales</taxon>
        <taxon>Massarineae</taxon>
        <taxon>Didymosphaeriaceae</taxon>
        <taxon>Bimuria</taxon>
    </lineage>
</organism>
<protein>
    <submittedName>
        <fullName evidence="9">Subtilisin-like protein</fullName>
    </submittedName>
</protein>
<dbReference type="PANTHER" id="PTHR43806">
    <property type="entry name" value="PEPTIDASE S8"/>
    <property type="match status" value="1"/>
</dbReference>
<dbReference type="Gene3D" id="3.40.50.200">
    <property type="entry name" value="Peptidase S8/S53 domain"/>
    <property type="match status" value="1"/>
</dbReference>
<proteinExistence type="inferred from homology"/>
<evidence type="ECO:0000259" key="7">
    <source>
        <dbReference type="Pfam" id="PF00082"/>
    </source>
</evidence>
<dbReference type="PROSITE" id="PS00137">
    <property type="entry name" value="SUBTILASE_HIS"/>
    <property type="match status" value="1"/>
</dbReference>
<dbReference type="PROSITE" id="PS00136">
    <property type="entry name" value="SUBTILASE_ASP"/>
    <property type="match status" value="1"/>
</dbReference>
<evidence type="ECO:0000256" key="2">
    <source>
        <dbReference type="ARBA" id="ARBA00022670"/>
    </source>
</evidence>
<dbReference type="Pfam" id="PF05922">
    <property type="entry name" value="Inhibitor_I9"/>
    <property type="match status" value="1"/>
</dbReference>
<dbReference type="AlphaFoldDB" id="A0A6A5UVP8"/>
<reference evidence="9" key="1">
    <citation type="journal article" date="2020" name="Stud. Mycol.">
        <title>101 Dothideomycetes genomes: a test case for predicting lifestyles and emergence of pathogens.</title>
        <authorList>
            <person name="Haridas S."/>
            <person name="Albert R."/>
            <person name="Binder M."/>
            <person name="Bloem J."/>
            <person name="Labutti K."/>
            <person name="Salamov A."/>
            <person name="Andreopoulos B."/>
            <person name="Baker S."/>
            <person name="Barry K."/>
            <person name="Bills G."/>
            <person name="Bluhm B."/>
            <person name="Cannon C."/>
            <person name="Castanera R."/>
            <person name="Culley D."/>
            <person name="Daum C."/>
            <person name="Ezra D."/>
            <person name="Gonzalez J."/>
            <person name="Henrissat B."/>
            <person name="Kuo A."/>
            <person name="Liang C."/>
            <person name="Lipzen A."/>
            <person name="Lutzoni F."/>
            <person name="Magnuson J."/>
            <person name="Mondo S."/>
            <person name="Nolan M."/>
            <person name="Ohm R."/>
            <person name="Pangilinan J."/>
            <person name="Park H.-J."/>
            <person name="Ramirez L."/>
            <person name="Alfaro M."/>
            <person name="Sun H."/>
            <person name="Tritt A."/>
            <person name="Yoshinaga Y."/>
            <person name="Zwiers L.-H."/>
            <person name="Turgeon B."/>
            <person name="Goodwin S."/>
            <person name="Spatafora J."/>
            <person name="Crous P."/>
            <person name="Grigoriev I."/>
        </authorList>
    </citation>
    <scope>NUCLEOTIDE SEQUENCE</scope>
    <source>
        <strain evidence="9">CBS 107.79</strain>
    </source>
</reference>
<dbReference type="GO" id="GO:0005576">
    <property type="term" value="C:extracellular region"/>
    <property type="evidence" value="ECO:0007669"/>
    <property type="project" value="UniProtKB-ARBA"/>
</dbReference>
<dbReference type="EMBL" id="ML976725">
    <property type="protein sequence ID" value="KAF1968049.1"/>
    <property type="molecule type" value="Genomic_DNA"/>
</dbReference>
<dbReference type="GO" id="GO:0004252">
    <property type="term" value="F:serine-type endopeptidase activity"/>
    <property type="evidence" value="ECO:0007669"/>
    <property type="project" value="InterPro"/>
</dbReference>
<name>A0A6A5UVP8_9PLEO</name>
<sequence>MSTGKDLALSASALAHAPILPTANATTEVESRYVVVLKQSVGKAAVVAHMQRANLVLSTQNAKAFEIGALKGYSVQATAEGVRRLAESDEIEYIEPDQTFHLTPNPTFTGATPQHAKRDVQTAAPCNLARISHRRPGGTDYVYERTGGTWVYVLDTGVKVTHVKFEGRAIWGFSAVGGVPDDQNGHGTYVAGVASSQTYGVARFAGVVGVKVLGGDGSGTTWGIIAGINWAVQDMRTRGSVGKATAVLAVGGAYSVALNNAVAAASNAGLFFAVAAGSSNTDNVGSSPGSEPSVCTVGATTIDDVRLPSSNHGAGTAAAHIAGLGAYSLALEGPRGAVALCERLREVATRDALSGIPSGTPNLLAYNLSGL</sequence>
<evidence type="ECO:0000259" key="8">
    <source>
        <dbReference type="Pfam" id="PF05922"/>
    </source>
</evidence>
<keyword evidence="3" id="KW-0732">Signal</keyword>
<dbReference type="Gene3D" id="3.30.70.80">
    <property type="entry name" value="Peptidase S8 propeptide/proteinase inhibitor I9"/>
    <property type="match status" value="1"/>
</dbReference>
<evidence type="ECO:0000256" key="6">
    <source>
        <dbReference type="PROSITE-ProRule" id="PRU01240"/>
    </source>
</evidence>
<feature type="domain" description="Peptidase S8/S53" evidence="7">
    <location>
        <begin position="148"/>
        <end position="316"/>
    </location>
</feature>
<evidence type="ECO:0000256" key="3">
    <source>
        <dbReference type="ARBA" id="ARBA00022729"/>
    </source>
</evidence>
<accession>A0A6A5UVP8</accession>
<evidence type="ECO:0000256" key="1">
    <source>
        <dbReference type="ARBA" id="ARBA00011073"/>
    </source>
</evidence>
<dbReference type="Pfam" id="PF00082">
    <property type="entry name" value="Peptidase_S8"/>
    <property type="match status" value="1"/>
</dbReference>
<keyword evidence="4" id="KW-0378">Hydrolase</keyword>
<dbReference type="InterPro" id="IPR036852">
    <property type="entry name" value="Peptidase_S8/S53_dom_sf"/>
</dbReference>
<dbReference type="InterPro" id="IPR010259">
    <property type="entry name" value="S8pro/Inhibitor_I9"/>
</dbReference>
<dbReference type="InterPro" id="IPR037045">
    <property type="entry name" value="S8pro/Inhibitor_I9_sf"/>
</dbReference>
<evidence type="ECO:0000313" key="10">
    <source>
        <dbReference type="Proteomes" id="UP000800036"/>
    </source>
</evidence>
<feature type="domain" description="Inhibitor I9" evidence="8">
    <location>
        <begin position="32"/>
        <end position="102"/>
    </location>
</feature>
<evidence type="ECO:0000256" key="4">
    <source>
        <dbReference type="ARBA" id="ARBA00022801"/>
    </source>
</evidence>
<dbReference type="InterPro" id="IPR050131">
    <property type="entry name" value="Peptidase_S8_subtilisin-like"/>
</dbReference>
<comment type="similarity">
    <text evidence="1 6">Belongs to the peptidase S8 family.</text>
</comment>
<dbReference type="InterPro" id="IPR022398">
    <property type="entry name" value="Peptidase_S8_His-AS"/>
</dbReference>
<dbReference type="OrthoDB" id="206201at2759"/>
<dbReference type="InterPro" id="IPR015500">
    <property type="entry name" value="Peptidase_S8_subtilisin-rel"/>
</dbReference>
<keyword evidence="10" id="KW-1185">Reference proteome</keyword>
<comment type="caution">
    <text evidence="6">Lacks conserved residue(s) required for the propagation of feature annotation.</text>
</comment>
<dbReference type="SUPFAM" id="SSF52743">
    <property type="entry name" value="Subtilisin-like"/>
    <property type="match status" value="1"/>
</dbReference>
<dbReference type="InterPro" id="IPR000209">
    <property type="entry name" value="Peptidase_S8/S53_dom"/>
</dbReference>
<dbReference type="InterPro" id="IPR023827">
    <property type="entry name" value="Peptidase_S8_Asp-AS"/>
</dbReference>
<dbReference type="GO" id="GO:0006508">
    <property type="term" value="P:proteolysis"/>
    <property type="evidence" value="ECO:0007669"/>
    <property type="project" value="UniProtKB-KW"/>
</dbReference>
<dbReference type="PANTHER" id="PTHR43806:SF58">
    <property type="entry name" value="ALKALINE PROTEASE 1-RELATED"/>
    <property type="match status" value="1"/>
</dbReference>